<dbReference type="AlphaFoldDB" id="A0A238XXP8"/>
<feature type="transmembrane region" description="Helical" evidence="6">
    <location>
        <begin position="137"/>
        <end position="160"/>
    </location>
</feature>
<feature type="domain" description="PspC-related ToastRack" evidence="9">
    <location>
        <begin position="406"/>
        <end position="536"/>
    </location>
</feature>
<dbReference type="PANTHER" id="PTHR33885:SF3">
    <property type="entry name" value="PHAGE SHOCK PROTEIN C"/>
    <property type="match status" value="1"/>
</dbReference>
<evidence type="ECO:0000256" key="3">
    <source>
        <dbReference type="ARBA" id="ARBA00022692"/>
    </source>
</evidence>
<dbReference type="PANTHER" id="PTHR33885">
    <property type="entry name" value="PHAGE SHOCK PROTEIN C"/>
    <property type="match status" value="1"/>
</dbReference>
<evidence type="ECO:0000259" key="7">
    <source>
        <dbReference type="Pfam" id="PF04024"/>
    </source>
</evidence>
<dbReference type="InterPro" id="IPR054319">
    <property type="entry name" value="PspC-rel_ToastRack"/>
</dbReference>
<organism evidence="10 11">
    <name type="scientific">Lutibacter flavus</name>
    <dbReference type="NCBI Taxonomy" id="691689"/>
    <lineage>
        <taxon>Bacteria</taxon>
        <taxon>Pseudomonadati</taxon>
        <taxon>Bacteroidota</taxon>
        <taxon>Flavobacteriia</taxon>
        <taxon>Flavobacteriales</taxon>
        <taxon>Flavobacteriaceae</taxon>
        <taxon>Lutibacter</taxon>
    </lineage>
</organism>
<evidence type="ECO:0000259" key="9">
    <source>
        <dbReference type="Pfam" id="PF22744"/>
    </source>
</evidence>
<dbReference type="OrthoDB" id="5772680at2"/>
<gene>
    <name evidence="10" type="ORF">SAMN04488111_2207</name>
</gene>
<keyword evidence="3 6" id="KW-0812">Transmembrane</keyword>
<protein>
    <submittedName>
        <fullName evidence="10">Phage shock protein C (PspC) family protein</fullName>
    </submittedName>
</protein>
<dbReference type="Proteomes" id="UP000198412">
    <property type="component" value="Unassembled WGS sequence"/>
</dbReference>
<evidence type="ECO:0000259" key="8">
    <source>
        <dbReference type="Pfam" id="PF22571"/>
    </source>
</evidence>
<name>A0A238XXP8_9FLAO</name>
<sequence length="583" mass="66393">MNKTININLGGIFFHIDEIAYQKLKLYLDAIRRSLSDDPQGRDEILNDIEHRIGELLSERIKDERQVVNENDIDEITKIMGKPEDYLVDEEIFEDEPKYRSKSPSKKLFRDGDDKFLGGVCSGLGHYFGIDTIWMRIIWLVLAFGFGFGFLVYPLLWILIPQAETTAEKLQMKGEPVNISNIEKKIREEFQDVSTRVKDGVNDVTEKVKSSDFKKNVENKTKSGIQEILDTLGKILITLFSIFGKFIGALLIFIAAATLIGLIIGAFSLGSFGILGFDHGFIHHPPFFFDSIIPTWLLIIFTFIAIGVPFVVLFMLGLKILSSNVKSFSTTTKLSLLGIWIISLLGIGFAGINFASQNAYDGVYIQTEQLPFVANDTLKVKMIGDDNNLSNRSELTRRYSYETVYDRDIKKLYSTRINVDLKTTDNLNAFIKIRKESSGKNRLKANNNAESVEYQFNLSNNDLLLNGYFLTDFQNMAKEQLIDITVYLPINTIIYLDNSTRTFLDDVDNIQNINDLDMAKHYYKMTENGLECLDCDPSIFGERYKRENEHFKLNIDSNGVEIKVNDGDNNAQIKIDENGVKIE</sequence>
<keyword evidence="11" id="KW-1185">Reference proteome</keyword>
<evidence type="ECO:0000313" key="10">
    <source>
        <dbReference type="EMBL" id="SNR63775.1"/>
    </source>
</evidence>
<dbReference type="Pfam" id="PF22744">
    <property type="entry name" value="Toast-rack_PspC-Cterm"/>
    <property type="match status" value="1"/>
</dbReference>
<dbReference type="InterPro" id="IPR007168">
    <property type="entry name" value="Phageshock_PspC_N"/>
</dbReference>
<dbReference type="EMBL" id="FZNX01000003">
    <property type="protein sequence ID" value="SNR63775.1"/>
    <property type="molecule type" value="Genomic_DNA"/>
</dbReference>
<feature type="domain" description="PspC-related transmembrane region" evidence="8">
    <location>
        <begin position="215"/>
        <end position="357"/>
    </location>
</feature>
<reference evidence="11" key="1">
    <citation type="submission" date="2017-06" db="EMBL/GenBank/DDBJ databases">
        <authorList>
            <person name="Varghese N."/>
            <person name="Submissions S."/>
        </authorList>
    </citation>
    <scope>NUCLEOTIDE SEQUENCE [LARGE SCALE GENOMIC DNA]</scope>
    <source>
        <strain evidence="11">DSM 27993</strain>
    </source>
</reference>
<keyword evidence="5 6" id="KW-0472">Membrane</keyword>
<proteinExistence type="predicted"/>
<dbReference type="InterPro" id="IPR052027">
    <property type="entry name" value="PspC"/>
</dbReference>
<dbReference type="Pfam" id="PF04024">
    <property type="entry name" value="PspC"/>
    <property type="match status" value="1"/>
</dbReference>
<evidence type="ECO:0000256" key="6">
    <source>
        <dbReference type="SAM" id="Phobius"/>
    </source>
</evidence>
<accession>A0A238XXP8</accession>
<keyword evidence="2" id="KW-1003">Cell membrane</keyword>
<dbReference type="GO" id="GO:0005886">
    <property type="term" value="C:plasma membrane"/>
    <property type="evidence" value="ECO:0007669"/>
    <property type="project" value="UniProtKB-SubCell"/>
</dbReference>
<evidence type="ECO:0000256" key="5">
    <source>
        <dbReference type="ARBA" id="ARBA00023136"/>
    </source>
</evidence>
<feature type="transmembrane region" description="Helical" evidence="6">
    <location>
        <begin position="334"/>
        <end position="355"/>
    </location>
</feature>
<feature type="domain" description="Phage shock protein PspC N-terminal" evidence="7">
    <location>
        <begin position="106"/>
        <end position="163"/>
    </location>
</feature>
<feature type="transmembrane region" description="Helical" evidence="6">
    <location>
        <begin position="295"/>
        <end position="322"/>
    </location>
</feature>
<dbReference type="RefSeq" id="WP_089378482.1">
    <property type="nucleotide sequence ID" value="NZ_FZNX01000003.1"/>
</dbReference>
<dbReference type="Pfam" id="PF22571">
    <property type="entry name" value="LiaI-LiaF-TM_PspC"/>
    <property type="match status" value="1"/>
</dbReference>
<keyword evidence="4 6" id="KW-1133">Transmembrane helix</keyword>
<dbReference type="InterPro" id="IPR054321">
    <property type="entry name" value="PspC-rel_TM"/>
</dbReference>
<comment type="subcellular location">
    <subcellularLocation>
        <location evidence="1">Cell membrane</location>
        <topology evidence="1">Single-pass membrane protein</topology>
    </subcellularLocation>
</comment>
<evidence type="ECO:0000256" key="4">
    <source>
        <dbReference type="ARBA" id="ARBA00022989"/>
    </source>
</evidence>
<feature type="transmembrane region" description="Helical" evidence="6">
    <location>
        <begin position="246"/>
        <end position="275"/>
    </location>
</feature>
<evidence type="ECO:0000256" key="1">
    <source>
        <dbReference type="ARBA" id="ARBA00004162"/>
    </source>
</evidence>
<evidence type="ECO:0000256" key="2">
    <source>
        <dbReference type="ARBA" id="ARBA00022475"/>
    </source>
</evidence>
<evidence type="ECO:0000313" key="11">
    <source>
        <dbReference type="Proteomes" id="UP000198412"/>
    </source>
</evidence>